<keyword evidence="3 11" id="KW-0812">Transmembrane</keyword>
<keyword evidence="6 11" id="KW-0472">Membrane</keyword>
<dbReference type="PANTHER" id="PTHR43427">
    <property type="entry name" value="CHLORIDE CHANNEL PROTEIN CLC-E"/>
    <property type="match status" value="1"/>
</dbReference>
<comment type="subcellular location">
    <subcellularLocation>
        <location evidence="1">Membrane</location>
        <topology evidence="1">Multi-pass membrane protein</topology>
    </subcellularLocation>
</comment>
<evidence type="ECO:0000256" key="4">
    <source>
        <dbReference type="ARBA" id="ARBA00022989"/>
    </source>
</evidence>
<evidence type="ECO:0000256" key="8">
    <source>
        <dbReference type="ARBA" id="ARBA00023214"/>
    </source>
</evidence>
<evidence type="ECO:0000259" key="12">
    <source>
        <dbReference type="PROSITE" id="PS51371"/>
    </source>
</evidence>
<feature type="transmembrane region" description="Helical" evidence="11">
    <location>
        <begin position="301"/>
        <end position="322"/>
    </location>
</feature>
<dbReference type="PANTHER" id="PTHR43427:SF6">
    <property type="entry name" value="CHLORIDE CHANNEL PROTEIN CLC-E"/>
    <property type="match status" value="1"/>
</dbReference>
<dbReference type="InterPro" id="IPR014743">
    <property type="entry name" value="Cl-channel_core"/>
</dbReference>
<evidence type="ECO:0000256" key="11">
    <source>
        <dbReference type="SAM" id="Phobius"/>
    </source>
</evidence>
<protein>
    <submittedName>
        <fullName evidence="13">H+/Cl-antiporter ClcA</fullName>
    </submittedName>
</protein>
<evidence type="ECO:0000256" key="7">
    <source>
        <dbReference type="ARBA" id="ARBA00023173"/>
    </source>
</evidence>
<dbReference type="Pfam" id="PF00654">
    <property type="entry name" value="Voltage_CLC"/>
    <property type="match status" value="1"/>
</dbReference>
<dbReference type="PROSITE" id="PS51371">
    <property type="entry name" value="CBS"/>
    <property type="match status" value="1"/>
</dbReference>
<dbReference type="InterPro" id="IPR050368">
    <property type="entry name" value="ClC-type_chloride_channel"/>
</dbReference>
<dbReference type="GO" id="GO:0005254">
    <property type="term" value="F:chloride channel activity"/>
    <property type="evidence" value="ECO:0007669"/>
    <property type="project" value="UniProtKB-KW"/>
</dbReference>
<dbReference type="CDD" id="cd00400">
    <property type="entry name" value="Voltage_gated_ClC"/>
    <property type="match status" value="1"/>
</dbReference>
<keyword evidence="8" id="KW-0868">Chloride</keyword>
<evidence type="ECO:0000313" key="14">
    <source>
        <dbReference type="Proteomes" id="UP000199107"/>
    </source>
</evidence>
<evidence type="ECO:0000313" key="13">
    <source>
        <dbReference type="EMBL" id="SDL57426.1"/>
    </source>
</evidence>
<evidence type="ECO:0000256" key="1">
    <source>
        <dbReference type="ARBA" id="ARBA00004141"/>
    </source>
</evidence>
<feature type="transmembrane region" description="Helical" evidence="11">
    <location>
        <begin position="21"/>
        <end position="46"/>
    </location>
</feature>
<dbReference type="InterPro" id="IPR000644">
    <property type="entry name" value="CBS_dom"/>
</dbReference>
<dbReference type="AlphaFoldDB" id="A0A1G9L6I9"/>
<feature type="transmembrane region" description="Helical" evidence="11">
    <location>
        <begin position="66"/>
        <end position="86"/>
    </location>
</feature>
<dbReference type="EMBL" id="FNGH01000005">
    <property type="protein sequence ID" value="SDL57426.1"/>
    <property type="molecule type" value="Genomic_DNA"/>
</dbReference>
<evidence type="ECO:0000256" key="10">
    <source>
        <dbReference type="PROSITE-ProRule" id="PRU00703"/>
    </source>
</evidence>
<dbReference type="SUPFAM" id="SSF81340">
    <property type="entry name" value="Clc chloride channel"/>
    <property type="match status" value="1"/>
</dbReference>
<evidence type="ECO:0000256" key="3">
    <source>
        <dbReference type="ARBA" id="ARBA00022692"/>
    </source>
</evidence>
<gene>
    <name evidence="13" type="ORF">SAMN05192555_105171</name>
</gene>
<feature type="transmembrane region" description="Helical" evidence="11">
    <location>
        <begin position="196"/>
        <end position="218"/>
    </location>
</feature>
<keyword evidence="7" id="KW-0869">Chloride channel</keyword>
<dbReference type="Gene3D" id="1.10.3080.10">
    <property type="entry name" value="Clc chloride channel"/>
    <property type="match status" value="1"/>
</dbReference>
<keyword evidence="9" id="KW-0407">Ion channel</keyword>
<feature type="transmembrane region" description="Helical" evidence="11">
    <location>
        <begin position="238"/>
        <end position="258"/>
    </location>
</feature>
<dbReference type="GO" id="GO:0034707">
    <property type="term" value="C:chloride channel complex"/>
    <property type="evidence" value="ECO:0007669"/>
    <property type="project" value="UniProtKB-KW"/>
</dbReference>
<feature type="transmembrane region" description="Helical" evidence="11">
    <location>
        <begin position="370"/>
        <end position="392"/>
    </location>
</feature>
<reference evidence="14" key="1">
    <citation type="submission" date="2016-10" db="EMBL/GenBank/DDBJ databases">
        <authorList>
            <person name="Varghese N."/>
            <person name="Submissions S."/>
        </authorList>
    </citation>
    <scope>NUCLEOTIDE SEQUENCE [LARGE SCALE GENOMIC DNA]</scope>
    <source>
        <strain evidence="14">AAP</strain>
    </source>
</reference>
<feature type="transmembrane region" description="Helical" evidence="11">
    <location>
        <begin position="334"/>
        <end position="358"/>
    </location>
</feature>
<sequence length="581" mass="62451">MPRLPDLSLERFRRQLANVDALPQLCVLGLVSGVVTGGLMVGFRLLLDLGGLAFMPGGDHEAFQELPTWARVLLPLLAVILIGLWLGRQPLAARKLGVGHVIERLTYHQGRFPLRNWLNQWWVGIVAVLGGLSAGREGPAIHLGAAASSGIGQQLRLPHNSLRVLVACGTAAGISASFNTPIAGVIFAMEVVMMEYTIAGFMPVILASTMGALIAQLVYGSEPAFQVPIVTLDSMFNLPWIVVTALGIGLLAGLFIHVARSGELLTRWPWWQRLAAVGIVTGGVALWYPEVQGIGYDSLDATLNGVLAVDVLLALVLAKLLLTAFTVACGVPIGIIGPVLVVGAAAGALSGMLGHWLWPNASADPGLYAMLGMAAMMGAVLQAPLAALMALLELTHNPNIILPGMLAVVVSGLTARQLCRCDGFFIAVTRHGLHPLQQPLMQALSRVSVPAVMERNVATTLRWVGRDEARMLLAGKPLWLVILRSSDDKPTLALKAADLARAMNDDTLWNAEQRLDLLEVPGQRLEMAPIHVQATLSEAFDLLNDHSVDALYVENTRRPKGPRISGIISRDAIETYYRYRR</sequence>
<evidence type="ECO:0000256" key="6">
    <source>
        <dbReference type="ARBA" id="ARBA00023136"/>
    </source>
</evidence>
<name>A0A1G9L6I9_9GAMM</name>
<evidence type="ECO:0000256" key="5">
    <source>
        <dbReference type="ARBA" id="ARBA00023065"/>
    </source>
</evidence>
<keyword evidence="14" id="KW-1185">Reference proteome</keyword>
<keyword evidence="10" id="KW-0129">CBS domain</keyword>
<keyword evidence="5" id="KW-0406">Ion transport</keyword>
<dbReference type="Proteomes" id="UP000199107">
    <property type="component" value="Unassembled WGS sequence"/>
</dbReference>
<dbReference type="STRING" id="48727.SAMN05192555_105171"/>
<evidence type="ECO:0000256" key="9">
    <source>
        <dbReference type="ARBA" id="ARBA00023303"/>
    </source>
</evidence>
<accession>A0A1G9L6I9</accession>
<proteinExistence type="predicted"/>
<keyword evidence="2" id="KW-0813">Transport</keyword>
<keyword evidence="4 11" id="KW-1133">Transmembrane helix</keyword>
<dbReference type="RefSeq" id="WP_245701529.1">
    <property type="nucleotide sequence ID" value="NZ_FNGH01000005.1"/>
</dbReference>
<evidence type="ECO:0000256" key="2">
    <source>
        <dbReference type="ARBA" id="ARBA00022448"/>
    </source>
</evidence>
<dbReference type="InterPro" id="IPR001807">
    <property type="entry name" value="ClC"/>
</dbReference>
<feature type="domain" description="CBS" evidence="12">
    <location>
        <begin position="522"/>
        <end position="581"/>
    </location>
</feature>
<feature type="transmembrane region" description="Helical" evidence="11">
    <location>
        <begin position="270"/>
        <end position="289"/>
    </location>
</feature>
<organism evidence="13 14">
    <name type="scientific">Franzmannia pantelleriensis</name>
    <dbReference type="NCBI Taxonomy" id="48727"/>
    <lineage>
        <taxon>Bacteria</taxon>
        <taxon>Pseudomonadati</taxon>
        <taxon>Pseudomonadota</taxon>
        <taxon>Gammaproteobacteria</taxon>
        <taxon>Oceanospirillales</taxon>
        <taxon>Halomonadaceae</taxon>
        <taxon>Franzmannia</taxon>
    </lineage>
</organism>
<dbReference type="PRINTS" id="PR00762">
    <property type="entry name" value="CLCHANNEL"/>
</dbReference>